<protein>
    <submittedName>
        <fullName evidence="3">Efflux transporter outer membrane subunit</fullName>
    </submittedName>
</protein>
<comment type="caution">
    <text evidence="3">The sequence shown here is derived from an EMBL/GenBank/DDBJ whole genome shotgun (WGS) entry which is preliminary data.</text>
</comment>
<reference evidence="3 4" key="1">
    <citation type="submission" date="2019-10" db="EMBL/GenBank/DDBJ databases">
        <title>Genome diversity of Sutterella seckii.</title>
        <authorList>
            <person name="Chaplin A.V."/>
            <person name="Sokolova S.R."/>
            <person name="Mosin K.A."/>
            <person name="Ivanova E.L."/>
            <person name="Kochetkova T.O."/>
            <person name="Goltsov A.Y."/>
            <person name="Trofimov D.Y."/>
            <person name="Efimov B.A."/>
        </authorList>
    </citation>
    <scope>NUCLEOTIDE SEQUENCE [LARGE SCALE GENOMIC DNA]</scope>
    <source>
        <strain evidence="3 4">ASD393</strain>
    </source>
</reference>
<dbReference type="RefSeq" id="WP_152157477.1">
    <property type="nucleotide sequence ID" value="NZ_WEHX01000004.1"/>
</dbReference>
<dbReference type="Proteomes" id="UP000430564">
    <property type="component" value="Unassembled WGS sequence"/>
</dbReference>
<comment type="similarity">
    <text evidence="1 2">Belongs to the outer membrane factor (OMF) (TC 1.B.17) family.</text>
</comment>
<keyword evidence="2" id="KW-0449">Lipoprotein</keyword>
<comment type="subcellular location">
    <subcellularLocation>
        <location evidence="2">Cell membrane</location>
        <topology evidence="2">Lipid-anchor</topology>
    </subcellularLocation>
</comment>
<evidence type="ECO:0000256" key="2">
    <source>
        <dbReference type="RuleBase" id="RU362097"/>
    </source>
</evidence>
<keyword evidence="2" id="KW-0472">Membrane</keyword>
<dbReference type="PROSITE" id="PS51257">
    <property type="entry name" value="PROKAR_LIPOPROTEIN"/>
    <property type="match status" value="1"/>
</dbReference>
<dbReference type="OrthoDB" id="9770517at2"/>
<dbReference type="PANTHER" id="PTHR30203:SF32">
    <property type="entry name" value="CATION EFFLUX SYSTEM PROTEIN CUSC"/>
    <property type="match status" value="1"/>
</dbReference>
<dbReference type="EMBL" id="WEHX01000004">
    <property type="protein sequence ID" value="KAB7662778.1"/>
    <property type="molecule type" value="Genomic_DNA"/>
</dbReference>
<dbReference type="NCBIfam" id="TIGR01845">
    <property type="entry name" value="outer_NodT"/>
    <property type="match status" value="1"/>
</dbReference>
<dbReference type="InterPro" id="IPR003423">
    <property type="entry name" value="OMP_efflux"/>
</dbReference>
<proteinExistence type="inferred from homology"/>
<dbReference type="InterPro" id="IPR010131">
    <property type="entry name" value="MdtP/NodT-like"/>
</dbReference>
<gene>
    <name evidence="3" type="ORF">GBM95_01495</name>
</gene>
<feature type="chain" id="PRO_5026371503" evidence="2">
    <location>
        <begin position="23"/>
        <end position="477"/>
    </location>
</feature>
<dbReference type="Gene3D" id="1.20.1600.10">
    <property type="entry name" value="Outer membrane efflux proteins (OEP)"/>
    <property type="match status" value="1"/>
</dbReference>
<keyword evidence="2" id="KW-0812">Transmembrane</keyword>
<feature type="signal peptide" evidence="2">
    <location>
        <begin position="1"/>
        <end position="22"/>
    </location>
</feature>
<dbReference type="GO" id="GO:0005886">
    <property type="term" value="C:plasma membrane"/>
    <property type="evidence" value="ECO:0007669"/>
    <property type="project" value="UniProtKB-SubCell"/>
</dbReference>
<keyword evidence="2" id="KW-1134">Transmembrane beta strand</keyword>
<evidence type="ECO:0000313" key="3">
    <source>
        <dbReference type="EMBL" id="KAB7662778.1"/>
    </source>
</evidence>
<name>A0A6I1EUR1_9BURK</name>
<dbReference type="GO" id="GO:0015562">
    <property type="term" value="F:efflux transmembrane transporter activity"/>
    <property type="evidence" value="ECO:0007669"/>
    <property type="project" value="InterPro"/>
</dbReference>
<dbReference type="PANTHER" id="PTHR30203">
    <property type="entry name" value="OUTER MEMBRANE CATION EFFLUX PROTEIN"/>
    <property type="match status" value="1"/>
</dbReference>
<accession>A0A6I1EUR1</accession>
<keyword evidence="2" id="KW-0732">Signal</keyword>
<evidence type="ECO:0000256" key="1">
    <source>
        <dbReference type="ARBA" id="ARBA00007613"/>
    </source>
</evidence>
<evidence type="ECO:0000313" key="4">
    <source>
        <dbReference type="Proteomes" id="UP000430564"/>
    </source>
</evidence>
<dbReference type="Pfam" id="PF02321">
    <property type="entry name" value="OEP"/>
    <property type="match status" value="2"/>
</dbReference>
<dbReference type="Gene3D" id="2.20.200.10">
    <property type="entry name" value="Outer membrane efflux proteins (OEP)"/>
    <property type="match status" value="1"/>
</dbReference>
<organism evidence="3 4">
    <name type="scientific">Sutterella seckii</name>
    <dbReference type="NCBI Taxonomy" id="1944635"/>
    <lineage>
        <taxon>Bacteria</taxon>
        <taxon>Pseudomonadati</taxon>
        <taxon>Pseudomonadota</taxon>
        <taxon>Betaproteobacteria</taxon>
        <taxon>Burkholderiales</taxon>
        <taxon>Sutterellaceae</taxon>
        <taxon>Sutterella</taxon>
    </lineage>
</organism>
<sequence>MKKILPILPLAAAMILSGCVNLAPDYERPAAPVADQWPMGESYKTSEMKRESLPEWQDFIRDERLHKVIELALANNRDLRISALNVEKARALYGVQRAELFPTVAARASNTASDVRGGMSTTHSYTAQLAMASYELDFFGRVRNLTEQALQSYLQSEDAQRTAQGSLIAEVAMAWLTLSADRAQLTLQEETLKSQEESFRLVEESYKYGAASQLDYEQARTTVAAARAQIASYVRAVAQARNALELLVGAKVDEALLPETLVLDSTLPASMPEGVPSEVLLNRPDIMSAERGMISANANIGVARAAFFPSISLTAATGSTGGAMHLSDLFAKGTGIWNFAPSISLPIFTGGANLANLRAAEASQQIAAATYEKSIQTAFREVADALATEGTVERELAARRDYAEAAGRAYELSNSRYKHGAAAYTEVLDAQRAKVSADQQLIAAELARASSMVTLYKVLGGGTRIAQPKAVDGKVSE</sequence>
<keyword evidence="2" id="KW-0564">Palmitate</keyword>
<dbReference type="SUPFAM" id="SSF56954">
    <property type="entry name" value="Outer membrane efflux proteins (OEP)"/>
    <property type="match status" value="1"/>
</dbReference>
<dbReference type="AlphaFoldDB" id="A0A6I1EUR1"/>